<evidence type="ECO:0000256" key="1">
    <source>
        <dbReference type="SAM" id="MobiDB-lite"/>
    </source>
</evidence>
<feature type="region of interest" description="Disordered" evidence="1">
    <location>
        <begin position="186"/>
        <end position="250"/>
    </location>
</feature>
<dbReference type="Proteomes" id="UP000004662">
    <property type="component" value="Chromosome"/>
</dbReference>
<gene>
    <name evidence="2" type="ORF">DFW101_2331</name>
</gene>
<reference evidence="3" key="1">
    <citation type="journal article" date="2015" name="Genome Announc.">
        <title>High-Quality Draft Genome Sequence of Desulfovibrio carbinoliphilus FW-101-2B, an Organic Acid-Oxidizing Sulfate-Reducing Bacterium Isolated from Uranium(VI)-Contaminated Groundwater.</title>
        <authorList>
            <person name="Ramsay B.D."/>
            <person name="Hwang C."/>
            <person name="Woo H.L."/>
            <person name="Carroll S.L."/>
            <person name="Lucas S."/>
            <person name="Han J."/>
            <person name="Lapidus A.L."/>
            <person name="Cheng J.F."/>
            <person name="Goodwin L.A."/>
            <person name="Pitluck S."/>
            <person name="Peters L."/>
            <person name="Chertkov O."/>
            <person name="Held B."/>
            <person name="Detter J.C."/>
            <person name="Han C.S."/>
            <person name="Tapia R."/>
            <person name="Land M.L."/>
            <person name="Hauser L.J."/>
            <person name="Kyrpides N.C."/>
            <person name="Ivanova N.N."/>
            <person name="Mikhailova N."/>
            <person name="Pagani I."/>
            <person name="Woyke T."/>
            <person name="Arkin A.P."/>
            <person name="Dehal P."/>
            <person name="Chivian D."/>
            <person name="Criddle C.S."/>
            <person name="Wu W."/>
            <person name="Chakraborty R."/>
            <person name="Hazen T.C."/>
            <person name="Fields M.W."/>
        </authorList>
    </citation>
    <scope>NUCLEOTIDE SEQUENCE [LARGE SCALE GENOMIC DNA]</scope>
    <source>
        <strain evidence="3">FW-101-2B</strain>
    </source>
</reference>
<organism evidence="2 3">
    <name type="scientific">Solidesulfovibrio carbinoliphilus subsp. oakridgensis</name>
    <dbReference type="NCBI Taxonomy" id="694327"/>
    <lineage>
        <taxon>Bacteria</taxon>
        <taxon>Pseudomonadati</taxon>
        <taxon>Thermodesulfobacteriota</taxon>
        <taxon>Desulfovibrionia</taxon>
        <taxon>Desulfovibrionales</taxon>
        <taxon>Desulfovibrionaceae</taxon>
        <taxon>Solidesulfovibrio</taxon>
    </lineage>
</organism>
<feature type="compositionally biased region" description="Basic residues" evidence="1">
    <location>
        <begin position="19"/>
        <end position="30"/>
    </location>
</feature>
<dbReference type="EMBL" id="CM001368">
    <property type="protein sequence ID" value="EHJ48335.1"/>
    <property type="molecule type" value="Genomic_DNA"/>
</dbReference>
<sequence length="250" mass="26966">MARVVTRPGTRIVGSRPAGARRPRPLRPAHTRARRAASHFRTQCPPCPGGLSLRLAGLQGRIEMIAAHAAAAGHVEDILLVERKEPASFGAAFSIDATQFIRGQHRTGQGKMAACSTLVAVAPTLLQLPGHVALAKMNGVQAPYFPNENMHRMFCRRHGQILYRACRPGRPVRASPAVYPTSLNFSRSKRPGPAMASWPWDGSHSRHASHGRGRPRDAGRQSGFSDAIVVGHEHGAPEAQARMASSSPRT</sequence>
<name>G7QAZ4_9BACT</name>
<dbReference type="HOGENOM" id="CLU_1110044_0_0_7"/>
<accession>G7QAZ4</accession>
<evidence type="ECO:0000313" key="3">
    <source>
        <dbReference type="Proteomes" id="UP000004662"/>
    </source>
</evidence>
<evidence type="ECO:0000313" key="2">
    <source>
        <dbReference type="EMBL" id="EHJ48335.1"/>
    </source>
</evidence>
<keyword evidence="3" id="KW-1185">Reference proteome</keyword>
<dbReference type="AlphaFoldDB" id="G7QAZ4"/>
<proteinExistence type="predicted"/>
<protein>
    <submittedName>
        <fullName evidence="2">Uncharacterized protein</fullName>
    </submittedName>
</protein>
<feature type="region of interest" description="Disordered" evidence="1">
    <location>
        <begin position="1"/>
        <end position="30"/>
    </location>
</feature>